<proteinExistence type="predicted"/>
<feature type="region of interest" description="Disordered" evidence="2">
    <location>
        <begin position="1228"/>
        <end position="1279"/>
    </location>
</feature>
<feature type="compositionally biased region" description="Polar residues" evidence="2">
    <location>
        <begin position="1429"/>
        <end position="1440"/>
    </location>
</feature>
<feature type="repeat" description="TPR" evidence="1">
    <location>
        <begin position="1061"/>
        <end position="1094"/>
    </location>
</feature>
<dbReference type="Pfam" id="PF01048">
    <property type="entry name" value="PNP_UDP_1"/>
    <property type="match status" value="1"/>
</dbReference>
<keyword evidence="5" id="KW-1185">Reference proteome</keyword>
<dbReference type="GO" id="GO:0003824">
    <property type="term" value="F:catalytic activity"/>
    <property type="evidence" value="ECO:0007669"/>
    <property type="project" value="InterPro"/>
</dbReference>
<feature type="domain" description="Nucleoside phosphorylase" evidence="3">
    <location>
        <begin position="23"/>
        <end position="171"/>
    </location>
</feature>
<dbReference type="PANTHER" id="PTHR46082">
    <property type="entry name" value="ATP/GTP-BINDING PROTEIN-RELATED"/>
    <property type="match status" value="1"/>
</dbReference>
<feature type="region of interest" description="Disordered" evidence="2">
    <location>
        <begin position="1406"/>
        <end position="1449"/>
    </location>
</feature>
<accession>A0AAE0MRK4</accession>
<dbReference type="Gene3D" id="3.40.50.1580">
    <property type="entry name" value="Nucleoside phosphorylase domain"/>
    <property type="match status" value="1"/>
</dbReference>
<dbReference type="Gene3D" id="3.40.50.300">
    <property type="entry name" value="P-loop containing nucleotide triphosphate hydrolases"/>
    <property type="match status" value="1"/>
</dbReference>
<gene>
    <name evidence="4" type="ORF">B0H65DRAFT_183259</name>
</gene>
<comment type="caution">
    <text evidence="4">The sequence shown here is derived from an EMBL/GenBank/DDBJ whole genome shotgun (WGS) entry which is preliminary data.</text>
</comment>
<dbReference type="GeneID" id="87858688"/>
<feature type="compositionally biased region" description="Polar residues" evidence="2">
    <location>
        <begin position="1267"/>
        <end position="1276"/>
    </location>
</feature>
<evidence type="ECO:0000313" key="4">
    <source>
        <dbReference type="EMBL" id="KAK3344708.1"/>
    </source>
</evidence>
<dbReference type="InterPro" id="IPR011990">
    <property type="entry name" value="TPR-like_helical_dom_sf"/>
</dbReference>
<dbReference type="Proteomes" id="UP001278500">
    <property type="component" value="Unassembled WGS sequence"/>
</dbReference>
<dbReference type="EMBL" id="JAUEPP010000004">
    <property type="protein sequence ID" value="KAK3344708.1"/>
    <property type="molecule type" value="Genomic_DNA"/>
</dbReference>
<dbReference type="GO" id="GO:0009116">
    <property type="term" value="P:nucleoside metabolic process"/>
    <property type="evidence" value="ECO:0007669"/>
    <property type="project" value="InterPro"/>
</dbReference>
<dbReference type="SUPFAM" id="SSF48452">
    <property type="entry name" value="TPR-like"/>
    <property type="match status" value="1"/>
</dbReference>
<dbReference type="PROSITE" id="PS50005">
    <property type="entry name" value="TPR"/>
    <property type="match status" value="1"/>
</dbReference>
<evidence type="ECO:0000256" key="2">
    <source>
        <dbReference type="SAM" id="MobiDB-lite"/>
    </source>
</evidence>
<dbReference type="PANTHER" id="PTHR46082:SF6">
    <property type="entry name" value="AAA+ ATPASE DOMAIN-CONTAINING PROTEIN-RELATED"/>
    <property type="match status" value="1"/>
</dbReference>
<dbReference type="Pfam" id="PF13424">
    <property type="entry name" value="TPR_12"/>
    <property type="match status" value="1"/>
</dbReference>
<reference evidence="4" key="2">
    <citation type="submission" date="2023-06" db="EMBL/GenBank/DDBJ databases">
        <authorList>
            <consortium name="Lawrence Berkeley National Laboratory"/>
            <person name="Haridas S."/>
            <person name="Hensen N."/>
            <person name="Bonometti L."/>
            <person name="Westerberg I."/>
            <person name="Brannstrom I.O."/>
            <person name="Guillou S."/>
            <person name="Cros-Aarteil S."/>
            <person name="Calhoun S."/>
            <person name="Kuo A."/>
            <person name="Mondo S."/>
            <person name="Pangilinan J."/>
            <person name="Riley R."/>
            <person name="Labutti K."/>
            <person name="Andreopoulos B."/>
            <person name="Lipzen A."/>
            <person name="Chen C."/>
            <person name="Yanf M."/>
            <person name="Daum C."/>
            <person name="Ng V."/>
            <person name="Clum A."/>
            <person name="Steindorff A."/>
            <person name="Ohm R."/>
            <person name="Martin F."/>
            <person name="Silar P."/>
            <person name="Natvig D."/>
            <person name="Lalanne C."/>
            <person name="Gautier V."/>
            <person name="Ament-Velasquez S.L."/>
            <person name="Kruys A."/>
            <person name="Hutchinson M.I."/>
            <person name="Powell A.J."/>
            <person name="Barry K."/>
            <person name="Miller A.N."/>
            <person name="Grigoriev I.V."/>
            <person name="Debuchy R."/>
            <person name="Gladieux P."/>
            <person name="Thoren M.H."/>
            <person name="Johannesson H."/>
        </authorList>
    </citation>
    <scope>NUCLEOTIDE SEQUENCE</scope>
    <source>
        <strain evidence="4">CBS 560.94</strain>
    </source>
</reference>
<sequence>MAAPAGTGNERTHSRPTSRNDFEIVIICALPREMDAVELLVDEFWTNGADQTQYGRAPSDSNTYELARIGKFNVVLVVLPSMGKVEATAAATGVAASYPNISLVLVVGVCGGMPFANVGGEREEIVLGDVVISSTLNQYDFGRQLPDRFLSRSEVEHTFGRPNRDLRGLLKSLEKMRTRNEFQRQAADNLMKLQELSGGLSRYAYPGTDKDRLFEASYEHKHHRPASGCLTCAQGSICELSWEIPCDNVGCDARYLVQRKRCGQPNHPMFFIGRMGSADAVVRSAKHRDTYAEKGIIALEMEGAGVWDVLPCLVIKGVCDYADSHKNKAWQGYAAASAASVAKAFLNRYQGAGKISRNGSEHQTIPTPAPFLNAPFQPDDDFVERDEIMSWLQTELNNKGGRAALVGFGGVGKSRLVIRYARNIQKTSPQTYLLWVYAGTQALFIGSFREIAQELSLDGWDDVKADVLRLVLNWLRSGNRQWLMILDNADDINVFDPKPDERKDSDSTTASSTALKPLDFLHRCQNGNILITSRSEKVVKRLGVGLHFRRVEPMFKGQARQLLRHKLATLEDESGEENLVDALDCIPLAITQAAAYINHLASTGRTSVRVYLEQFRESENNQAVLLNHFPEDEASGPVFTTWIITYEHIRKERPSASDLLSLLSFFYHRGIPEWVLERYYEDFETYHPHTKPPEDCLDPLAEDVAMLCSYSLVTVVPMIDNRDNQQPSSRSLQMHALVHTCTRHWVRSKDANGKWLGPFIHLLDKEHPDIAWDFAELSKHWAICCDLSPHVDSLVESDGLDGLDEMHTVRLVELLQHAGDYSHVVGTLERSERLLIKALKLAETRLCKAHEATYSVVSRILRSTQHSTKFEDTVVSAANRLFTGQLDMLTAPADNLTALKSYWKREATEVLILDANEHTDEHKQALLLLVPLQEMKESSPNVPVERVVGHMVRFISDAPSCDFTSIIFRLVEVIIDVLGYIRRYPEQEALYRAFLERRMRLPDEGWDTLNLGTEEQIVDCLSRDLIKQDKFEGAETLLRKMHSEYTPGEVEPEQAAEGGDYRYLRTLGKVLFYRGKFEEAEKIFREKLEIHARNELDFAEPSTCSVVEIGYDRWLGYTLASQGKHGEASDCFRQILQWSKQLQLLEHPDTLNIYEDLVNNLMALEEYGEAEDILKQCIELMERKFTNQVDRGYRLLLKPCKVLRAQGKEGDEEYYNYQDQLAELEGWDASDSDEDGSCEEPNGGSEHSLDGSQAAIENGHSDKAQSDPITAGNTSGPLLPREMAKEIDISNPEPVSDRIDLPRQEDELHQAENLKRFDKLLLDDDNNMRIPLTIACDDEEAGSVDGLSCTNAPDGAQVQTEAGDALSHTLREADEPPMDFWINSVWSQMEVGGYGGIFQDEPVNMDLPFTSETMESDAAKRKRRDTRDSVVTSGSTSQEQPSRKVMRTE</sequence>
<dbReference type="InterPro" id="IPR035994">
    <property type="entry name" value="Nucleoside_phosphorylase_sf"/>
</dbReference>
<evidence type="ECO:0000259" key="3">
    <source>
        <dbReference type="Pfam" id="PF01048"/>
    </source>
</evidence>
<dbReference type="InterPro" id="IPR019734">
    <property type="entry name" value="TPR_rpt"/>
</dbReference>
<evidence type="ECO:0000313" key="5">
    <source>
        <dbReference type="Proteomes" id="UP001278500"/>
    </source>
</evidence>
<name>A0AAE0MRK4_9PEZI</name>
<dbReference type="InterPro" id="IPR053137">
    <property type="entry name" value="NLR-like"/>
</dbReference>
<organism evidence="4 5">
    <name type="scientific">Neurospora tetraspora</name>
    <dbReference type="NCBI Taxonomy" id="94610"/>
    <lineage>
        <taxon>Eukaryota</taxon>
        <taxon>Fungi</taxon>
        <taxon>Dikarya</taxon>
        <taxon>Ascomycota</taxon>
        <taxon>Pezizomycotina</taxon>
        <taxon>Sordariomycetes</taxon>
        <taxon>Sordariomycetidae</taxon>
        <taxon>Sordariales</taxon>
        <taxon>Sordariaceae</taxon>
        <taxon>Neurospora</taxon>
    </lineage>
</organism>
<protein>
    <recommendedName>
        <fullName evidence="3">Nucleoside phosphorylase domain-containing protein</fullName>
    </recommendedName>
</protein>
<dbReference type="Gene3D" id="1.25.40.10">
    <property type="entry name" value="Tetratricopeptide repeat domain"/>
    <property type="match status" value="1"/>
</dbReference>
<keyword evidence="1" id="KW-0802">TPR repeat</keyword>
<dbReference type="InterPro" id="IPR000845">
    <property type="entry name" value="Nucleoside_phosphorylase_d"/>
</dbReference>
<dbReference type="SUPFAM" id="SSF52540">
    <property type="entry name" value="P-loop containing nucleoside triphosphate hydrolases"/>
    <property type="match status" value="1"/>
</dbReference>
<dbReference type="InterPro" id="IPR027417">
    <property type="entry name" value="P-loop_NTPase"/>
</dbReference>
<dbReference type="SUPFAM" id="SSF53167">
    <property type="entry name" value="Purine and uridine phosphorylases"/>
    <property type="match status" value="1"/>
</dbReference>
<dbReference type="RefSeq" id="XP_062681321.1">
    <property type="nucleotide sequence ID" value="XM_062821534.1"/>
</dbReference>
<evidence type="ECO:0000256" key="1">
    <source>
        <dbReference type="PROSITE-ProRule" id="PRU00339"/>
    </source>
</evidence>
<reference evidence="4" key="1">
    <citation type="journal article" date="2023" name="Mol. Phylogenet. Evol.">
        <title>Genome-scale phylogeny and comparative genomics of the fungal order Sordariales.</title>
        <authorList>
            <person name="Hensen N."/>
            <person name="Bonometti L."/>
            <person name="Westerberg I."/>
            <person name="Brannstrom I.O."/>
            <person name="Guillou S."/>
            <person name="Cros-Aarteil S."/>
            <person name="Calhoun S."/>
            <person name="Haridas S."/>
            <person name="Kuo A."/>
            <person name="Mondo S."/>
            <person name="Pangilinan J."/>
            <person name="Riley R."/>
            <person name="LaButti K."/>
            <person name="Andreopoulos B."/>
            <person name="Lipzen A."/>
            <person name="Chen C."/>
            <person name="Yan M."/>
            <person name="Daum C."/>
            <person name="Ng V."/>
            <person name="Clum A."/>
            <person name="Steindorff A."/>
            <person name="Ohm R.A."/>
            <person name="Martin F."/>
            <person name="Silar P."/>
            <person name="Natvig D.O."/>
            <person name="Lalanne C."/>
            <person name="Gautier V."/>
            <person name="Ament-Velasquez S.L."/>
            <person name="Kruys A."/>
            <person name="Hutchinson M.I."/>
            <person name="Powell A.J."/>
            <person name="Barry K."/>
            <person name="Miller A.N."/>
            <person name="Grigoriev I.V."/>
            <person name="Debuchy R."/>
            <person name="Gladieux P."/>
            <person name="Hiltunen Thoren M."/>
            <person name="Johannesson H."/>
        </authorList>
    </citation>
    <scope>NUCLEOTIDE SEQUENCE</scope>
    <source>
        <strain evidence="4">CBS 560.94</strain>
    </source>
</reference>
<feature type="compositionally biased region" description="Acidic residues" evidence="2">
    <location>
        <begin position="1228"/>
        <end position="1238"/>
    </location>
</feature>